<dbReference type="AlphaFoldDB" id="A0A0B6YEA6"/>
<name>A0A0B6YEA6_9EUPU</name>
<reference evidence="2" key="1">
    <citation type="submission" date="2014-12" db="EMBL/GenBank/DDBJ databases">
        <title>Insight into the proteome of Arion vulgaris.</title>
        <authorList>
            <person name="Aradska J."/>
            <person name="Bulat T."/>
            <person name="Smidak R."/>
            <person name="Sarate P."/>
            <person name="Gangsoo J."/>
            <person name="Sialana F."/>
            <person name="Bilban M."/>
            <person name="Lubec G."/>
        </authorList>
    </citation>
    <scope>NUCLEOTIDE SEQUENCE</scope>
    <source>
        <tissue evidence="2">Skin</tissue>
    </source>
</reference>
<evidence type="ECO:0000259" key="1">
    <source>
        <dbReference type="Pfam" id="PF15492"/>
    </source>
</evidence>
<dbReference type="GO" id="GO:0000149">
    <property type="term" value="F:SNARE binding"/>
    <property type="evidence" value="ECO:0007669"/>
    <property type="project" value="TreeGrafter"/>
</dbReference>
<gene>
    <name evidence="2" type="primary">ORF22019</name>
</gene>
<sequence>LDVESKSSDNILYDLSVLAEWKLDNELFARSSKDKLNTSLIGRVSSLTRRSAWTFLRSIGVPMQMPTPCLLPEQLVRLKNSQNPWQIAVSSTGTWIAIAQESCIEIRSLRDGLESTYGRGIFSHDPYPQWRCMVWSEDESMVACSRSSG</sequence>
<dbReference type="GO" id="GO:0006890">
    <property type="term" value="P:retrograde vesicle-mediated transport, Golgi to endoplasmic reticulum"/>
    <property type="evidence" value="ECO:0007669"/>
    <property type="project" value="TreeGrafter"/>
</dbReference>
<evidence type="ECO:0000313" key="2">
    <source>
        <dbReference type="EMBL" id="CEK54131.1"/>
    </source>
</evidence>
<dbReference type="EMBL" id="HACG01007266">
    <property type="protein sequence ID" value="CEK54131.1"/>
    <property type="molecule type" value="Transcribed_RNA"/>
</dbReference>
<dbReference type="Pfam" id="PF15492">
    <property type="entry name" value="Nbas_N"/>
    <property type="match status" value="1"/>
</dbReference>
<feature type="non-terminal residue" evidence="2">
    <location>
        <position position="149"/>
    </location>
</feature>
<organism evidence="2">
    <name type="scientific">Arion vulgaris</name>
    <dbReference type="NCBI Taxonomy" id="1028688"/>
    <lineage>
        <taxon>Eukaryota</taxon>
        <taxon>Metazoa</taxon>
        <taxon>Spiralia</taxon>
        <taxon>Lophotrochozoa</taxon>
        <taxon>Mollusca</taxon>
        <taxon>Gastropoda</taxon>
        <taxon>Heterobranchia</taxon>
        <taxon>Euthyneura</taxon>
        <taxon>Panpulmonata</taxon>
        <taxon>Eupulmonata</taxon>
        <taxon>Stylommatophora</taxon>
        <taxon>Helicina</taxon>
        <taxon>Arionoidea</taxon>
        <taxon>Arionidae</taxon>
        <taxon>Arion</taxon>
    </lineage>
</organism>
<protein>
    <recommendedName>
        <fullName evidence="1">Neuroblastoma-amplified sequence N-terminal domain-containing protein</fullName>
    </recommendedName>
</protein>
<proteinExistence type="predicted"/>
<dbReference type="GO" id="GO:0070939">
    <property type="term" value="C:Dsl1/NZR complex"/>
    <property type="evidence" value="ECO:0007669"/>
    <property type="project" value="TreeGrafter"/>
</dbReference>
<dbReference type="InterPro" id="IPR029145">
    <property type="entry name" value="NBAS_N"/>
</dbReference>
<dbReference type="PANTHER" id="PTHR15922">
    <property type="entry name" value="NEUROBLASTOMA-AMPLIFIED SEQUENCE"/>
    <property type="match status" value="1"/>
</dbReference>
<dbReference type="PANTHER" id="PTHR15922:SF2">
    <property type="entry name" value="NBAS SUBUNIT OF NRZ TETHERING COMPLEX"/>
    <property type="match status" value="1"/>
</dbReference>
<feature type="non-terminal residue" evidence="2">
    <location>
        <position position="1"/>
    </location>
</feature>
<feature type="domain" description="Neuroblastoma-amplified sequence N-terminal" evidence="1">
    <location>
        <begin position="85"/>
        <end position="149"/>
    </location>
</feature>
<accession>A0A0B6YEA6</accession>